<accession>A0AAV2CMS9</accession>
<dbReference type="EMBL" id="OZ034813">
    <property type="protein sequence ID" value="CAL1357065.1"/>
    <property type="molecule type" value="Genomic_DNA"/>
</dbReference>
<protein>
    <recommendedName>
        <fullName evidence="1">Reverse transcriptase zinc-binding domain-containing protein</fullName>
    </recommendedName>
</protein>
<name>A0AAV2CMS9_9ROSI</name>
<reference evidence="2 3" key="1">
    <citation type="submission" date="2024-04" db="EMBL/GenBank/DDBJ databases">
        <authorList>
            <person name="Fracassetti M."/>
        </authorList>
    </citation>
    <scope>NUCLEOTIDE SEQUENCE [LARGE SCALE GENOMIC DNA]</scope>
</reference>
<dbReference type="AlphaFoldDB" id="A0AAV2CMS9"/>
<dbReference type="Proteomes" id="UP001497516">
    <property type="component" value="Chromosome 1"/>
</dbReference>
<proteinExistence type="predicted"/>
<sequence>MGLEETSQTAGCDSPWMQEHNGTVFWDSKAMDVYSVRLRNRAPKVLWYKLVWDRNCPPRFSLIVWLIMRKAIVTRDKLLKWGKTRDASCPLCGLAVENRDHLFVQCLFSRRLAAAMKCNLLLHTDWDTMVNSMIIVGNTRAGEWHALVWCMLLTFIWKERCGVTHGSPCRTPEQVA</sequence>
<dbReference type="Pfam" id="PF13966">
    <property type="entry name" value="zf-RVT"/>
    <property type="match status" value="1"/>
</dbReference>
<evidence type="ECO:0000259" key="1">
    <source>
        <dbReference type="Pfam" id="PF13966"/>
    </source>
</evidence>
<feature type="domain" description="Reverse transcriptase zinc-binding" evidence="1">
    <location>
        <begin position="37"/>
        <end position="111"/>
    </location>
</feature>
<keyword evidence="3" id="KW-1185">Reference proteome</keyword>
<organism evidence="2 3">
    <name type="scientific">Linum trigynum</name>
    <dbReference type="NCBI Taxonomy" id="586398"/>
    <lineage>
        <taxon>Eukaryota</taxon>
        <taxon>Viridiplantae</taxon>
        <taxon>Streptophyta</taxon>
        <taxon>Embryophyta</taxon>
        <taxon>Tracheophyta</taxon>
        <taxon>Spermatophyta</taxon>
        <taxon>Magnoliopsida</taxon>
        <taxon>eudicotyledons</taxon>
        <taxon>Gunneridae</taxon>
        <taxon>Pentapetalae</taxon>
        <taxon>rosids</taxon>
        <taxon>fabids</taxon>
        <taxon>Malpighiales</taxon>
        <taxon>Linaceae</taxon>
        <taxon>Linum</taxon>
    </lineage>
</organism>
<evidence type="ECO:0000313" key="2">
    <source>
        <dbReference type="EMBL" id="CAL1357065.1"/>
    </source>
</evidence>
<evidence type="ECO:0000313" key="3">
    <source>
        <dbReference type="Proteomes" id="UP001497516"/>
    </source>
</evidence>
<gene>
    <name evidence="2" type="ORF">LTRI10_LOCUS4724</name>
</gene>
<dbReference type="InterPro" id="IPR026960">
    <property type="entry name" value="RVT-Znf"/>
</dbReference>